<dbReference type="InterPro" id="IPR036249">
    <property type="entry name" value="Thioredoxin-like_sf"/>
</dbReference>
<dbReference type="Proteomes" id="UP000525298">
    <property type="component" value="Unassembled WGS sequence"/>
</dbReference>
<keyword evidence="2" id="KW-1185">Reference proteome</keyword>
<reference evidence="1 2" key="1">
    <citation type="submission" date="2020-07" db="EMBL/GenBank/DDBJ databases">
        <title>Genomic Encyclopedia of Type Strains, Phase IV (KMG-IV): sequencing the most valuable type-strain genomes for metagenomic binning, comparative biology and taxonomic classification.</title>
        <authorList>
            <person name="Goeker M."/>
        </authorList>
    </citation>
    <scope>NUCLEOTIDE SEQUENCE [LARGE SCALE GENOMIC DNA]</scope>
    <source>
        <strain evidence="1 2">DSM 17721</strain>
    </source>
</reference>
<comment type="caution">
    <text evidence="1">The sequence shown here is derived from an EMBL/GenBank/DDBJ whole genome shotgun (WGS) entry which is preliminary data.</text>
</comment>
<name>A0A7W0CAX0_9BACT</name>
<dbReference type="SUPFAM" id="SSF52833">
    <property type="entry name" value="Thioredoxin-like"/>
    <property type="match status" value="1"/>
</dbReference>
<evidence type="ECO:0000313" key="2">
    <source>
        <dbReference type="Proteomes" id="UP000525298"/>
    </source>
</evidence>
<organism evidence="1 2">
    <name type="scientific">Desulfosalsimonas propionicica</name>
    <dbReference type="NCBI Taxonomy" id="332175"/>
    <lineage>
        <taxon>Bacteria</taxon>
        <taxon>Pseudomonadati</taxon>
        <taxon>Thermodesulfobacteriota</taxon>
        <taxon>Desulfobacteria</taxon>
        <taxon>Desulfobacterales</taxon>
        <taxon>Desulfosalsimonadaceae</taxon>
        <taxon>Desulfosalsimonas</taxon>
    </lineage>
</organism>
<proteinExistence type="predicted"/>
<gene>
    <name evidence="1" type="ORF">HNR65_002729</name>
</gene>
<dbReference type="AlphaFoldDB" id="A0A7W0CAX0"/>
<accession>A0A7W0CAX0</accession>
<sequence length="86" mass="9544">MQLLVDSGNQAAKAFGLVYTVPGDLQKVYQQFGIHVDKNNADGSWDLPMSARYIIDTEATIRYAQVNADYTVRPDPSHTIEALESL</sequence>
<dbReference type="Gene3D" id="3.40.30.10">
    <property type="entry name" value="Glutaredoxin"/>
    <property type="match status" value="1"/>
</dbReference>
<evidence type="ECO:0000313" key="1">
    <source>
        <dbReference type="EMBL" id="MBA2882382.1"/>
    </source>
</evidence>
<dbReference type="EMBL" id="JACDUS010000009">
    <property type="protein sequence ID" value="MBA2882382.1"/>
    <property type="molecule type" value="Genomic_DNA"/>
</dbReference>
<protein>
    <submittedName>
        <fullName evidence="1">Peroxiredoxin</fullName>
    </submittedName>
</protein>